<gene>
    <name evidence="1" type="ORF">D0466_21745</name>
</gene>
<dbReference type="Proteomes" id="UP000262939">
    <property type="component" value="Unassembled WGS sequence"/>
</dbReference>
<evidence type="ECO:0000313" key="2">
    <source>
        <dbReference type="Proteomes" id="UP000262939"/>
    </source>
</evidence>
<accession>A0A372L660</accession>
<evidence type="ECO:0000313" key="1">
    <source>
        <dbReference type="EMBL" id="RFU60469.1"/>
    </source>
</evidence>
<keyword evidence="2" id="KW-1185">Reference proteome</keyword>
<protein>
    <submittedName>
        <fullName evidence="1">Uncharacterized protein</fullName>
    </submittedName>
</protein>
<sequence>MPPFYHARYPYILWKAVRVCIGITLGLGKKYRYGALIYIQFLMLAIDGEQIEQACIKAENPQIFYILLTWRQEKV</sequence>
<proteinExistence type="predicted"/>
<reference evidence="1 2" key="1">
    <citation type="submission" date="2018-08" db="EMBL/GenBank/DDBJ databases">
        <title>Bacillus chawlae sp. nov., Bacillus glennii sp. nov., and Bacillus saganii sp. nov. Isolated from the Vehicle Assembly Building at Kennedy Space Center where the Viking Spacecraft were Assembled.</title>
        <authorList>
            <person name="Seuylemezian A."/>
            <person name="Vaishampayan P."/>
        </authorList>
    </citation>
    <scope>NUCLEOTIDE SEQUENCE [LARGE SCALE GENOMIC DNA]</scope>
    <source>
        <strain evidence="1 2">V44-8</strain>
    </source>
</reference>
<dbReference type="EMBL" id="QVTD01000026">
    <property type="protein sequence ID" value="RFU60469.1"/>
    <property type="molecule type" value="Genomic_DNA"/>
</dbReference>
<dbReference type="AlphaFoldDB" id="A0A372L660"/>
<organism evidence="1 2">
    <name type="scientific">Peribacillus glennii</name>
    <dbReference type="NCBI Taxonomy" id="2303991"/>
    <lineage>
        <taxon>Bacteria</taxon>
        <taxon>Bacillati</taxon>
        <taxon>Bacillota</taxon>
        <taxon>Bacilli</taxon>
        <taxon>Bacillales</taxon>
        <taxon>Bacillaceae</taxon>
        <taxon>Peribacillus</taxon>
    </lineage>
</organism>
<name>A0A372L660_9BACI</name>
<comment type="caution">
    <text evidence="1">The sequence shown here is derived from an EMBL/GenBank/DDBJ whole genome shotgun (WGS) entry which is preliminary data.</text>
</comment>